<dbReference type="AlphaFoldDB" id="A0A9X3F957"/>
<comment type="caution">
    <text evidence="5">The sequence shown here is derived from an EMBL/GenBank/DDBJ whole genome shotgun (WGS) entry which is preliminary data.</text>
</comment>
<evidence type="ECO:0000259" key="2">
    <source>
        <dbReference type="Pfam" id="PF16318"/>
    </source>
</evidence>
<feature type="domain" description="DUF5123" evidence="3">
    <location>
        <begin position="632"/>
        <end position="755"/>
    </location>
</feature>
<keyword evidence="1" id="KW-0732">Signal</keyword>
<proteinExistence type="predicted"/>
<dbReference type="Proteomes" id="UP001145087">
    <property type="component" value="Unassembled WGS sequence"/>
</dbReference>
<feature type="signal peptide" evidence="1">
    <location>
        <begin position="1"/>
        <end position="24"/>
    </location>
</feature>
<evidence type="ECO:0000313" key="6">
    <source>
        <dbReference type="Proteomes" id="UP001145087"/>
    </source>
</evidence>
<dbReference type="InterPro" id="IPR032530">
    <property type="entry name" value="DUF4957"/>
</dbReference>
<dbReference type="InterPro" id="IPR011050">
    <property type="entry name" value="Pectin_lyase_fold/virulence"/>
</dbReference>
<organism evidence="5 6">
    <name type="scientific">Draconibacterium aestuarii</name>
    <dbReference type="NCBI Taxonomy" id="2998507"/>
    <lineage>
        <taxon>Bacteria</taxon>
        <taxon>Pseudomonadati</taxon>
        <taxon>Bacteroidota</taxon>
        <taxon>Bacteroidia</taxon>
        <taxon>Marinilabiliales</taxon>
        <taxon>Prolixibacteraceae</taxon>
        <taxon>Draconibacterium</taxon>
    </lineage>
</organism>
<dbReference type="InterPro" id="IPR033427">
    <property type="entry name" value="DUF5123"/>
</dbReference>
<dbReference type="NCBIfam" id="TIGR04183">
    <property type="entry name" value="Por_Secre_tail"/>
    <property type="match status" value="1"/>
</dbReference>
<dbReference type="Pfam" id="PF18962">
    <property type="entry name" value="Por_Secre_tail"/>
    <property type="match status" value="1"/>
</dbReference>
<protein>
    <submittedName>
        <fullName evidence="5">DUF5123 domain-containing protein</fullName>
    </submittedName>
</protein>
<keyword evidence="6" id="KW-1185">Reference proteome</keyword>
<dbReference type="InterPro" id="IPR026444">
    <property type="entry name" value="Secre_tail"/>
</dbReference>
<reference evidence="5" key="1">
    <citation type="submission" date="2022-11" db="EMBL/GenBank/DDBJ databases">
        <title>Marilongibacter aestuarii gen. nov., sp. nov., isolated from tidal flat sediment.</title>
        <authorList>
            <person name="Jiayan W."/>
        </authorList>
    </citation>
    <scope>NUCLEOTIDE SEQUENCE</scope>
    <source>
        <strain evidence="5">Z1-6</strain>
    </source>
</reference>
<dbReference type="SUPFAM" id="SSF51126">
    <property type="entry name" value="Pectin lyase-like"/>
    <property type="match status" value="1"/>
</dbReference>
<feature type="domain" description="DUF4957" evidence="2">
    <location>
        <begin position="531"/>
        <end position="615"/>
    </location>
</feature>
<dbReference type="RefSeq" id="WP_343334312.1">
    <property type="nucleotide sequence ID" value="NZ_JAPOHD010000030.1"/>
</dbReference>
<feature type="chain" id="PRO_5040889114" evidence="1">
    <location>
        <begin position="25"/>
        <end position="1080"/>
    </location>
</feature>
<accession>A0A9X3F957</accession>
<dbReference type="Pfam" id="PF16318">
    <property type="entry name" value="DUF4957"/>
    <property type="match status" value="1"/>
</dbReference>
<gene>
    <name evidence="5" type="ORF">OU798_16630</name>
</gene>
<evidence type="ECO:0000259" key="4">
    <source>
        <dbReference type="Pfam" id="PF18962"/>
    </source>
</evidence>
<dbReference type="Pfam" id="PF17161">
    <property type="entry name" value="DUF5123"/>
    <property type="match status" value="1"/>
</dbReference>
<sequence>MKKIFTLKMLMMACFIFIAGYSHAQYSFRSDSNIGQSLETDTETHVATFLVHFNTSRNSSNWSVADGIIGIKFEKCRTQKGMQALVYVADSANAPAVNNEDFKLRGWNRNDNAVHMQSIDSMIAIFDKWAEKYEGTADSAKVEDNVIWKPSACLFDIEGDPDNQGLGVHPGMYKRVEYGFHYKFEGYDVASDIEFEIDTYDEGNTGATASYDLVVAVGSETEIVNTISDFYVTGSGKKMVKLAEAVGLEYSAFAGKKVYFWLKTKGTGTEMAKDKFDPTIVIDNMVVKYNVPYWVEPATDNNAEDPFTGVVGEETLFAMPLKTKGRLSALKIIDNLYVNGKGDKFNKKLTFLDTLGVMANDGNGNYTVEVPYTLTPATLDMGTMEWSNQGIEIAASTEATDDDLMFFFKATPEAVTYYCNLEIDCGARIFYKAHIKGTGSNVIDLTDVEDGYILKDTLTGVPADAQIVLAPGKMYYIGGYAFDKSMEFTSSDPDAEMKPLVNCGATGLEGYGKNFDMVADSSVDYIIFRNLKFFGDFGDNYVMNVSKQSTIGDLLFESCEVKSLRGVVRIKDNPSVINNYTVYDCVMDSIQGYGLLTMDKSGGAVNNIMLQNSTFSRFQYFIRSKENSQSVSIINCTFFEVPDVGRQFMRYDQGDGHNLIVNGLTIQKCIFGHGWDMDNEDKYTFRGFDGSVSTPFSVSQTIVTSDFSYSGDSIPGLGSDKKDFSSAELWVDPMNGNFNMMREDVAGWGLGDPRWVYEDTTTYLLYAGAGAADAMEPSDSLLVDYLMKAGYDVKYVDDNDIAAAGYDYSKYEALIIGESSSSGNVVAFGKEDGYPIPLVSMEGFGVKTNKWGWLTDDANFQESRVAGLENMEMKVLDNTHYITEELAVDQVVSLSAAAASSDIYAWGIDLTVDVPGAIALGQNQNVEITYPMLWAIPRGTALGASGQTTDNRIVLFVANAKGLDEATNDFNMLVERSLEWVLGAGGTTSVSRIEVANDVLVYPNPAKNHAKVRFTLTESSEVSLSLFNMMGQKIDVSTRERFSVGINEIEINTQRLNEGMYIYVLEVGQNVAKGKLNISK</sequence>
<feature type="domain" description="Secretion system C-terminal sorting" evidence="4">
    <location>
        <begin position="1001"/>
        <end position="1075"/>
    </location>
</feature>
<evidence type="ECO:0000259" key="3">
    <source>
        <dbReference type="Pfam" id="PF17161"/>
    </source>
</evidence>
<name>A0A9X3F957_9BACT</name>
<evidence type="ECO:0000313" key="5">
    <source>
        <dbReference type="EMBL" id="MCY1721982.1"/>
    </source>
</evidence>
<evidence type="ECO:0000256" key="1">
    <source>
        <dbReference type="SAM" id="SignalP"/>
    </source>
</evidence>
<dbReference type="EMBL" id="JAPOHD010000030">
    <property type="protein sequence ID" value="MCY1721982.1"/>
    <property type="molecule type" value="Genomic_DNA"/>
</dbReference>